<proteinExistence type="predicted"/>
<evidence type="ECO:0000313" key="1">
    <source>
        <dbReference type="EMBL" id="OZY58490.1"/>
    </source>
</evidence>
<sequence>MKTDTTLRITRRQYRQFAELAKSNGVGLTLDTFTNLGGTWGEYNYWAQPIILDVSSDSRLRDERIAIKLATSVNAGAFRGAHRPELDWAALDDSEIYPFIVSHEIGHHVDNFTYWDIALMPDLAASDRCHKVMYRVNEMLADRYAWEQVRPGEPLPLSEAGKRLQEEMATDLELLNQHMPRTRRAPKALPSGQYAYVPVSMLKTEELAAFVGPNVSPALIEHTRNRRRVHRRDSRLRG</sequence>
<dbReference type="EMBL" id="NQKI01000026">
    <property type="protein sequence ID" value="OZY58490.1"/>
    <property type="molecule type" value="Genomic_DNA"/>
</dbReference>
<protein>
    <submittedName>
        <fullName evidence="1">Uncharacterized protein</fullName>
    </submittedName>
</protein>
<dbReference type="AlphaFoldDB" id="A0A266N7W8"/>
<name>A0A266N7W8_9PSED</name>
<accession>A0A266N7W8</accession>
<reference evidence="1 2" key="1">
    <citation type="submission" date="2017-08" db="EMBL/GenBank/DDBJ databases">
        <title>Genomic and metabolic characterisation of spoilage-associated Pseudomonas species.</title>
        <authorList>
            <person name="Stanborough T."/>
            <person name="Fegan N."/>
            <person name="Powell S.M."/>
            <person name="Singh T."/>
            <person name="Tamplin M.L."/>
            <person name="Chandry P.S."/>
        </authorList>
    </citation>
    <scope>NUCLEOTIDE SEQUENCE [LARGE SCALE GENOMIC DNA]</scope>
    <source>
        <strain evidence="1 2">L1802</strain>
    </source>
</reference>
<dbReference type="RefSeq" id="WP_094994315.1">
    <property type="nucleotide sequence ID" value="NZ_NQKI01000026.1"/>
</dbReference>
<gene>
    <name evidence="1" type="ORF">CJF39_16130</name>
</gene>
<evidence type="ECO:0000313" key="2">
    <source>
        <dbReference type="Proteomes" id="UP000215788"/>
    </source>
</evidence>
<comment type="caution">
    <text evidence="1">The sequence shown here is derived from an EMBL/GenBank/DDBJ whole genome shotgun (WGS) entry which is preliminary data.</text>
</comment>
<organism evidence="1 2">
    <name type="scientific">Pseudomonas lundensis</name>
    <dbReference type="NCBI Taxonomy" id="86185"/>
    <lineage>
        <taxon>Bacteria</taxon>
        <taxon>Pseudomonadati</taxon>
        <taxon>Pseudomonadota</taxon>
        <taxon>Gammaproteobacteria</taxon>
        <taxon>Pseudomonadales</taxon>
        <taxon>Pseudomonadaceae</taxon>
        <taxon>Pseudomonas</taxon>
    </lineage>
</organism>
<dbReference type="Proteomes" id="UP000215788">
    <property type="component" value="Unassembled WGS sequence"/>
</dbReference>
<dbReference type="OrthoDB" id="8681193at2"/>